<accession>A0A427BAJ0</accession>
<feature type="compositionally biased region" description="Basic and acidic residues" evidence="1">
    <location>
        <begin position="54"/>
        <end position="76"/>
    </location>
</feature>
<dbReference type="Proteomes" id="UP000287651">
    <property type="component" value="Unassembled WGS sequence"/>
</dbReference>
<evidence type="ECO:0000313" key="2">
    <source>
        <dbReference type="EMBL" id="RRT85512.1"/>
    </source>
</evidence>
<feature type="region of interest" description="Disordered" evidence="1">
    <location>
        <begin position="54"/>
        <end position="98"/>
    </location>
</feature>
<gene>
    <name evidence="2" type="ORF">B296_00002323</name>
</gene>
<reference evidence="2 3" key="1">
    <citation type="journal article" date="2014" name="Agronomy (Basel)">
        <title>A Draft Genome Sequence for Ensete ventricosum, the Drought-Tolerant Tree Against Hunger.</title>
        <authorList>
            <person name="Harrison J."/>
            <person name="Moore K.A."/>
            <person name="Paszkiewicz K."/>
            <person name="Jones T."/>
            <person name="Grant M."/>
            <person name="Ambacheew D."/>
            <person name="Muzemil S."/>
            <person name="Studholme D.J."/>
        </authorList>
    </citation>
    <scope>NUCLEOTIDE SEQUENCE [LARGE SCALE GENOMIC DNA]</scope>
</reference>
<sequence>MASSVLRSSHLPSRPLFAAHFRWWPTMGDDRTAAESMALRWEVASWLRIAVAGRGKDEKDRRRGIEGGDYEGERWRATRAKPRMRSGEEEEEGRGRGR</sequence>
<dbReference type="EMBL" id="AMZH03000103">
    <property type="protein sequence ID" value="RRT85512.1"/>
    <property type="molecule type" value="Genomic_DNA"/>
</dbReference>
<comment type="caution">
    <text evidence="2">The sequence shown here is derived from an EMBL/GenBank/DDBJ whole genome shotgun (WGS) entry which is preliminary data.</text>
</comment>
<evidence type="ECO:0000313" key="3">
    <source>
        <dbReference type="Proteomes" id="UP000287651"/>
    </source>
</evidence>
<protein>
    <submittedName>
        <fullName evidence="2">Uncharacterized protein</fullName>
    </submittedName>
</protein>
<organism evidence="2 3">
    <name type="scientific">Ensete ventricosum</name>
    <name type="common">Abyssinian banana</name>
    <name type="synonym">Musa ensete</name>
    <dbReference type="NCBI Taxonomy" id="4639"/>
    <lineage>
        <taxon>Eukaryota</taxon>
        <taxon>Viridiplantae</taxon>
        <taxon>Streptophyta</taxon>
        <taxon>Embryophyta</taxon>
        <taxon>Tracheophyta</taxon>
        <taxon>Spermatophyta</taxon>
        <taxon>Magnoliopsida</taxon>
        <taxon>Liliopsida</taxon>
        <taxon>Zingiberales</taxon>
        <taxon>Musaceae</taxon>
        <taxon>Ensete</taxon>
    </lineage>
</organism>
<dbReference type="AlphaFoldDB" id="A0A427BAJ0"/>
<name>A0A427BAJ0_ENSVE</name>
<evidence type="ECO:0000256" key="1">
    <source>
        <dbReference type="SAM" id="MobiDB-lite"/>
    </source>
</evidence>
<proteinExistence type="predicted"/>